<name>A0A0F9D773_9ZZZZ</name>
<keyword evidence="4" id="KW-0411">Iron-sulfur</keyword>
<dbReference type="AlphaFoldDB" id="A0A0F9D773"/>
<accession>A0A0F9D773</accession>
<evidence type="ECO:0000256" key="4">
    <source>
        <dbReference type="ARBA" id="ARBA00023014"/>
    </source>
</evidence>
<feature type="non-terminal residue" evidence="5">
    <location>
        <position position="1"/>
    </location>
</feature>
<organism evidence="5">
    <name type="scientific">marine sediment metagenome</name>
    <dbReference type="NCBI Taxonomy" id="412755"/>
    <lineage>
        <taxon>unclassified sequences</taxon>
        <taxon>metagenomes</taxon>
        <taxon>ecological metagenomes</taxon>
    </lineage>
</organism>
<evidence type="ECO:0000313" key="5">
    <source>
        <dbReference type="EMBL" id="KKL07943.1"/>
    </source>
</evidence>
<dbReference type="GO" id="GO:0046872">
    <property type="term" value="F:metal ion binding"/>
    <property type="evidence" value="ECO:0007669"/>
    <property type="project" value="UniProtKB-KW"/>
</dbReference>
<evidence type="ECO:0000256" key="2">
    <source>
        <dbReference type="ARBA" id="ARBA00022723"/>
    </source>
</evidence>
<dbReference type="GO" id="GO:0051536">
    <property type="term" value="F:iron-sulfur cluster binding"/>
    <property type="evidence" value="ECO:0007669"/>
    <property type="project" value="UniProtKB-KW"/>
</dbReference>
<keyword evidence="3" id="KW-0408">Iron</keyword>
<evidence type="ECO:0000256" key="3">
    <source>
        <dbReference type="ARBA" id="ARBA00023004"/>
    </source>
</evidence>
<dbReference type="Gene3D" id="1.20.1270.370">
    <property type="match status" value="1"/>
</dbReference>
<evidence type="ECO:0008006" key="6">
    <source>
        <dbReference type="Google" id="ProtNLM"/>
    </source>
</evidence>
<proteinExistence type="inferred from homology"/>
<protein>
    <recommendedName>
        <fullName evidence="6">2-hydroxyacyl-CoA dehydratase</fullName>
    </recommendedName>
</protein>
<sequence length="323" mass="36475">NACTFARSCLDAGLRGLYDYLDGVVVPNSCDIIFSMEYFWKTLVPRPTKPALIAGVDIKPYVLYINYPEKIIGREVLPYYLEVLKGFKQELERSLNRSIPDADIERAISVYNEDKDQIRRMYEMRRSDPPALSGYDAWQIVYAGLLMPKDEHAALLKDYLDDLQSDGQAAPEGVRIYLSGSAMDSVNAGIYQIIEDSGGQVVSDDLCVGTRAFWYPLKQGLPPLEAIARRSLGTACPRSTVTTAIPENRWAHIVNTTQNFNIEGAIFYVLKCCDARLAEFPHLRDKFKEELGIPVLFLEGDYTSEGLEQMRGRVEAFIEMIEE</sequence>
<comment type="similarity">
    <text evidence="1">Belongs to the FldB/FldC dehydratase alpha/beta subunit family.</text>
</comment>
<dbReference type="InterPro" id="IPR010327">
    <property type="entry name" value="FldB/FldC_alpha/beta"/>
</dbReference>
<dbReference type="PANTHER" id="PTHR30548:SF5">
    <property type="entry name" value="SUBUNIT OF OXYGEN-SENSITIVE 2-HYDROXYISOCAPROYL-COA DEHYDRATASE"/>
    <property type="match status" value="1"/>
</dbReference>
<dbReference type="PANTHER" id="PTHR30548">
    <property type="entry name" value="2-HYDROXYGLUTARYL-COA DEHYDRATASE, D-COMPONENT-RELATED"/>
    <property type="match status" value="1"/>
</dbReference>
<comment type="caution">
    <text evidence="5">The sequence shown here is derived from an EMBL/GenBank/DDBJ whole genome shotgun (WGS) entry which is preliminary data.</text>
</comment>
<gene>
    <name evidence="5" type="ORF">LCGC14_2580900</name>
</gene>
<dbReference type="Pfam" id="PF06050">
    <property type="entry name" value="HGD-D"/>
    <property type="match status" value="1"/>
</dbReference>
<keyword evidence="2" id="KW-0479">Metal-binding</keyword>
<dbReference type="EMBL" id="LAZR01043084">
    <property type="protein sequence ID" value="KKL07943.1"/>
    <property type="molecule type" value="Genomic_DNA"/>
</dbReference>
<reference evidence="5" key="1">
    <citation type="journal article" date="2015" name="Nature">
        <title>Complex archaea that bridge the gap between prokaryotes and eukaryotes.</title>
        <authorList>
            <person name="Spang A."/>
            <person name="Saw J.H."/>
            <person name="Jorgensen S.L."/>
            <person name="Zaremba-Niedzwiedzka K."/>
            <person name="Martijn J."/>
            <person name="Lind A.E."/>
            <person name="van Eijk R."/>
            <person name="Schleper C."/>
            <person name="Guy L."/>
            <person name="Ettema T.J."/>
        </authorList>
    </citation>
    <scope>NUCLEOTIDE SEQUENCE</scope>
</reference>
<dbReference type="Gene3D" id="3.40.50.11900">
    <property type="match status" value="1"/>
</dbReference>
<evidence type="ECO:0000256" key="1">
    <source>
        <dbReference type="ARBA" id="ARBA00005806"/>
    </source>
</evidence>